<dbReference type="Gene3D" id="1.20.5.170">
    <property type="match status" value="1"/>
</dbReference>
<dbReference type="EMBL" id="WTPW01003249">
    <property type="protein sequence ID" value="KAF0349131.1"/>
    <property type="molecule type" value="Genomic_DNA"/>
</dbReference>
<dbReference type="OrthoDB" id="2429623at2759"/>
<organism evidence="2 3">
    <name type="scientific">Gigaspora margarita</name>
    <dbReference type="NCBI Taxonomy" id="4874"/>
    <lineage>
        <taxon>Eukaryota</taxon>
        <taxon>Fungi</taxon>
        <taxon>Fungi incertae sedis</taxon>
        <taxon>Mucoromycota</taxon>
        <taxon>Glomeromycotina</taxon>
        <taxon>Glomeromycetes</taxon>
        <taxon>Diversisporales</taxon>
        <taxon>Gigasporaceae</taxon>
        <taxon>Gigaspora</taxon>
    </lineage>
</organism>
<comment type="caution">
    <text evidence="2">The sequence shown here is derived from an EMBL/GenBank/DDBJ whole genome shotgun (WGS) entry which is preliminary data.</text>
</comment>
<reference evidence="2 3" key="1">
    <citation type="journal article" date="2019" name="Environ. Microbiol.">
        <title>At the nexus of three kingdoms: the genome of the mycorrhizal fungus Gigaspora margarita provides insights into plant, endobacterial and fungal interactions.</title>
        <authorList>
            <person name="Venice F."/>
            <person name="Ghignone S."/>
            <person name="Salvioli di Fossalunga A."/>
            <person name="Amselem J."/>
            <person name="Novero M."/>
            <person name="Xianan X."/>
            <person name="Sedzielewska Toro K."/>
            <person name="Morin E."/>
            <person name="Lipzen A."/>
            <person name="Grigoriev I.V."/>
            <person name="Henrissat B."/>
            <person name="Martin F.M."/>
            <person name="Bonfante P."/>
        </authorList>
    </citation>
    <scope>NUCLEOTIDE SEQUENCE [LARGE SCALE GENOMIC DNA]</scope>
    <source>
        <strain evidence="2 3">BEG34</strain>
    </source>
</reference>
<sequence>MADSQTTIASLRELNSKLTVEITKLRKKYVKVEAENIKLKQIIEENTEFKTRFEKQDRKNKTDIANLISENTKLKFRVSKLEQKLSQNDEKKAILLLN</sequence>
<evidence type="ECO:0000313" key="3">
    <source>
        <dbReference type="Proteomes" id="UP000439903"/>
    </source>
</evidence>
<feature type="coiled-coil region" evidence="1">
    <location>
        <begin position="8"/>
        <end position="84"/>
    </location>
</feature>
<evidence type="ECO:0000256" key="1">
    <source>
        <dbReference type="SAM" id="Coils"/>
    </source>
</evidence>
<dbReference type="AlphaFoldDB" id="A0A8H3ZZB9"/>
<gene>
    <name evidence="2" type="ORF">F8M41_015491</name>
</gene>
<keyword evidence="3" id="KW-1185">Reference proteome</keyword>
<proteinExistence type="predicted"/>
<name>A0A8H3ZZB9_GIGMA</name>
<evidence type="ECO:0000313" key="2">
    <source>
        <dbReference type="EMBL" id="KAF0349131.1"/>
    </source>
</evidence>
<keyword evidence="1" id="KW-0175">Coiled coil</keyword>
<accession>A0A8H3ZZB9</accession>
<protein>
    <submittedName>
        <fullName evidence="2">Uncharacterized protein</fullName>
    </submittedName>
</protein>
<dbReference type="Proteomes" id="UP000439903">
    <property type="component" value="Unassembled WGS sequence"/>
</dbReference>